<comment type="caution">
    <text evidence="3">The sequence shown here is derived from an EMBL/GenBank/DDBJ whole genome shotgun (WGS) entry which is preliminary data.</text>
</comment>
<dbReference type="SMART" id="SM00256">
    <property type="entry name" value="FBOX"/>
    <property type="match status" value="1"/>
</dbReference>
<name>A0A8T2AHW0_ARASU</name>
<dbReference type="CDD" id="cd22157">
    <property type="entry name" value="F-box_AtFBW1-like"/>
    <property type="match status" value="1"/>
</dbReference>
<dbReference type="OrthoDB" id="1076913at2759"/>
<accession>A0A8T2AHW0</accession>
<keyword evidence="4" id="KW-1185">Reference proteome</keyword>
<dbReference type="PANTHER" id="PTHR31111">
    <property type="entry name" value="BNAA05G37150D PROTEIN-RELATED"/>
    <property type="match status" value="1"/>
</dbReference>
<dbReference type="Pfam" id="PF08268">
    <property type="entry name" value="FBA_3"/>
    <property type="match status" value="1"/>
</dbReference>
<evidence type="ECO:0000313" key="3">
    <source>
        <dbReference type="EMBL" id="KAG7573353.1"/>
    </source>
</evidence>
<reference evidence="3 4" key="1">
    <citation type="submission" date="2020-12" db="EMBL/GenBank/DDBJ databases">
        <title>Concerted genomic and epigenomic changes stabilize Arabidopsis allopolyploids.</title>
        <authorList>
            <person name="Chen Z."/>
        </authorList>
    </citation>
    <scope>NUCLEOTIDE SEQUENCE [LARGE SCALE GENOMIC DNA]</scope>
    <source>
        <strain evidence="3">As9502</strain>
        <tissue evidence="3">Leaf</tissue>
    </source>
</reference>
<dbReference type="AlphaFoldDB" id="A0A8T2AHW0"/>
<evidence type="ECO:0000259" key="2">
    <source>
        <dbReference type="PROSITE" id="PS50181"/>
    </source>
</evidence>
<dbReference type="Proteomes" id="UP000694251">
    <property type="component" value="Chromosome 9"/>
</dbReference>
<evidence type="ECO:0000313" key="4">
    <source>
        <dbReference type="Proteomes" id="UP000694251"/>
    </source>
</evidence>
<protein>
    <submittedName>
        <fullName evidence="3">F-box domain</fullName>
    </submittedName>
</protein>
<feature type="domain" description="F-box" evidence="2">
    <location>
        <begin position="29"/>
        <end position="78"/>
    </location>
</feature>
<dbReference type="Pfam" id="PF00646">
    <property type="entry name" value="F-box"/>
    <property type="match status" value="1"/>
</dbReference>
<proteinExistence type="predicted"/>
<feature type="region of interest" description="Disordered" evidence="1">
    <location>
        <begin position="1"/>
        <end position="29"/>
    </location>
</feature>
<evidence type="ECO:0000256" key="1">
    <source>
        <dbReference type="SAM" id="MobiDB-lite"/>
    </source>
</evidence>
<dbReference type="InterPro" id="IPR001810">
    <property type="entry name" value="F-box_dom"/>
</dbReference>
<organism evidence="3 4">
    <name type="scientific">Arabidopsis suecica</name>
    <name type="common">Swedish thale-cress</name>
    <name type="synonym">Cardaminopsis suecica</name>
    <dbReference type="NCBI Taxonomy" id="45249"/>
    <lineage>
        <taxon>Eukaryota</taxon>
        <taxon>Viridiplantae</taxon>
        <taxon>Streptophyta</taxon>
        <taxon>Embryophyta</taxon>
        <taxon>Tracheophyta</taxon>
        <taxon>Spermatophyta</taxon>
        <taxon>Magnoliopsida</taxon>
        <taxon>eudicotyledons</taxon>
        <taxon>Gunneridae</taxon>
        <taxon>Pentapetalae</taxon>
        <taxon>rosids</taxon>
        <taxon>malvids</taxon>
        <taxon>Brassicales</taxon>
        <taxon>Brassicaceae</taxon>
        <taxon>Camelineae</taxon>
        <taxon>Arabidopsis</taxon>
    </lineage>
</organism>
<dbReference type="PROSITE" id="PS50181">
    <property type="entry name" value="FBOX"/>
    <property type="match status" value="1"/>
</dbReference>
<dbReference type="InterPro" id="IPR017451">
    <property type="entry name" value="F-box-assoc_interact_dom"/>
</dbReference>
<dbReference type="NCBIfam" id="TIGR01640">
    <property type="entry name" value="F_box_assoc_1"/>
    <property type="match status" value="1"/>
</dbReference>
<dbReference type="InterPro" id="IPR013187">
    <property type="entry name" value="F-box-assoc_dom_typ3"/>
</dbReference>
<gene>
    <name evidence="3" type="ORF">ISN44_As09g016460</name>
</gene>
<dbReference type="EMBL" id="JAEFBJ010000009">
    <property type="protein sequence ID" value="KAG7573353.1"/>
    <property type="molecule type" value="Genomic_DNA"/>
</dbReference>
<feature type="compositionally biased region" description="Polar residues" evidence="1">
    <location>
        <begin position="13"/>
        <end position="29"/>
    </location>
</feature>
<sequence length="413" mass="47760">MKTPQQHVFEDVSTISRRNTRPKTSPNNLENSLSIPVDLIVEILSRLSAKSIARCRCVSKLWTSILRRPDFTELFLTRSLARPQLFFAYETNGEFFFSSSPQPQSLDVNSSPVSINHLKRLPFYGPCKILGLVQGLVGLIDRRFLKGRTRTVPVICNPSTGESLSLSTMKTRRCNVISFFGYDPIEKQYKILSMSRPRYEIQEQRYELQDQQKQQVCEEHQVLTLSTGKMSWRMIECCIPHNPREDQTGICINGGLYYQAFVGGFSKIICFDVRSEKINLIKKDKGMELWRPDFYTLVNYKGKLGALTVVSDKWLELWVLVDAGKQEWLKLIFVMPTLWKTEVAKGHLYSIGVTGTNELVLSSSCISSPFYIFYYNFEKETIRRVEMDEYGKCRVFISLDYVEDVKPIQMFRT</sequence>
<dbReference type="PANTHER" id="PTHR31111:SF125">
    <property type="entry name" value="F-BOX PROTEIN CPR30-LIKE"/>
    <property type="match status" value="1"/>
</dbReference>